<dbReference type="SUPFAM" id="SSF160631">
    <property type="entry name" value="SMI1/KNR4-like"/>
    <property type="match status" value="1"/>
</dbReference>
<sequence>MHTLERLQRAWGSKLYPPTSVSERDLSDLEAELQFGFPKGYRAQVLEFGLPGPTAELWDWLTDREDAAIARYGFTLAMLFKSSPPHLNDFFTPEEMQEALSSRELGLPEHLLPFANDSSGNLFCFDLTVLRASPGANSSVYYWDHDFLEVERLAKTFDRFVNLYLP</sequence>
<dbReference type="InterPro" id="IPR018958">
    <property type="entry name" value="Knr4/Smi1-like_dom"/>
</dbReference>
<evidence type="ECO:0000259" key="1">
    <source>
        <dbReference type="SMART" id="SM00860"/>
    </source>
</evidence>
<dbReference type="EMBL" id="WIBF01000004">
    <property type="protein sequence ID" value="MQQ08417.1"/>
    <property type="molecule type" value="Genomic_DNA"/>
</dbReference>
<evidence type="ECO:0000313" key="3">
    <source>
        <dbReference type="Proteomes" id="UP000444174"/>
    </source>
</evidence>
<name>A0A843YI42_9RHOB</name>
<organism evidence="2 3">
    <name type="scientific">Tritonibacter litoralis</name>
    <dbReference type="NCBI Taxonomy" id="2662264"/>
    <lineage>
        <taxon>Bacteria</taxon>
        <taxon>Pseudomonadati</taxon>
        <taxon>Pseudomonadota</taxon>
        <taxon>Alphaproteobacteria</taxon>
        <taxon>Rhodobacterales</taxon>
        <taxon>Paracoccaceae</taxon>
        <taxon>Tritonibacter</taxon>
    </lineage>
</organism>
<keyword evidence="3" id="KW-1185">Reference proteome</keyword>
<dbReference type="Pfam" id="PF09346">
    <property type="entry name" value="SMI1_KNR4"/>
    <property type="match status" value="1"/>
</dbReference>
<proteinExistence type="predicted"/>
<evidence type="ECO:0000313" key="2">
    <source>
        <dbReference type="EMBL" id="MQQ08417.1"/>
    </source>
</evidence>
<dbReference type="InterPro" id="IPR037883">
    <property type="entry name" value="Knr4/Smi1-like_sf"/>
</dbReference>
<dbReference type="Gene3D" id="3.40.1580.10">
    <property type="entry name" value="SMI1/KNR4-like"/>
    <property type="match status" value="1"/>
</dbReference>
<dbReference type="SMART" id="SM00860">
    <property type="entry name" value="SMI1_KNR4"/>
    <property type="match status" value="1"/>
</dbReference>
<dbReference type="RefSeq" id="WP_153215371.1">
    <property type="nucleotide sequence ID" value="NZ_WIBF01000004.1"/>
</dbReference>
<protein>
    <recommendedName>
        <fullName evidence="1">Knr4/Smi1-like domain-containing protein</fullName>
    </recommendedName>
</protein>
<reference evidence="2 3" key="1">
    <citation type="submission" date="2019-10" db="EMBL/GenBank/DDBJ databases">
        <title>Epibacterium sp. nov., isolated from seawater.</title>
        <authorList>
            <person name="Zhang X."/>
            <person name="Li N."/>
        </authorList>
    </citation>
    <scope>NUCLEOTIDE SEQUENCE [LARGE SCALE GENOMIC DNA]</scope>
    <source>
        <strain evidence="2 3">SM1979</strain>
    </source>
</reference>
<accession>A0A843YI42</accession>
<dbReference type="AlphaFoldDB" id="A0A843YI42"/>
<comment type="caution">
    <text evidence="2">The sequence shown here is derived from an EMBL/GenBank/DDBJ whole genome shotgun (WGS) entry which is preliminary data.</text>
</comment>
<feature type="domain" description="Knr4/Smi1-like" evidence="1">
    <location>
        <begin position="20"/>
        <end position="163"/>
    </location>
</feature>
<dbReference type="Proteomes" id="UP000444174">
    <property type="component" value="Unassembled WGS sequence"/>
</dbReference>
<gene>
    <name evidence="2" type="ORF">GFB49_08135</name>
</gene>